<dbReference type="SUPFAM" id="SSF46689">
    <property type="entry name" value="Homeodomain-like"/>
    <property type="match status" value="1"/>
</dbReference>
<dbReference type="Gene3D" id="1.10.10.60">
    <property type="entry name" value="Homeodomain-like"/>
    <property type="match status" value="1"/>
</dbReference>
<evidence type="ECO:0000256" key="1">
    <source>
        <dbReference type="ARBA" id="ARBA00023125"/>
    </source>
</evidence>
<keyword evidence="4" id="KW-1185">Reference proteome</keyword>
<reference evidence="3" key="2">
    <citation type="submission" date="2020-09" db="EMBL/GenBank/DDBJ databases">
        <authorList>
            <person name="Sun Q."/>
            <person name="Zhou Y."/>
        </authorList>
    </citation>
    <scope>NUCLEOTIDE SEQUENCE</scope>
    <source>
        <strain evidence="3">CGMCC 1.12160</strain>
    </source>
</reference>
<accession>A0A917FB58</accession>
<feature type="domain" description="HTH tetR-type" evidence="2">
    <location>
        <begin position="7"/>
        <end position="35"/>
    </location>
</feature>
<sequence>MAWAALMADIAEKAGVSVQMVYFAFGTKSQLFLAVMEAAVQGEDGLTPPEMPEWARAQEEPTARLVIESFVRGLAEIFRRAAPLTVVARVAAGLEADVAAAGLEQDRLRDEGYGGIVRAAAAKGSYREGVDEDAATDVLVSLYSTAFYVELTEHRGWSHERAIDWLATTVPGLLFEP</sequence>
<proteinExistence type="predicted"/>
<dbReference type="RefSeq" id="WP_188431953.1">
    <property type="nucleotide sequence ID" value="NZ_BAABKH010000006.1"/>
</dbReference>
<dbReference type="Gene3D" id="1.10.357.10">
    <property type="entry name" value="Tetracycline Repressor, domain 2"/>
    <property type="match status" value="1"/>
</dbReference>
<organism evidence="3 4">
    <name type="scientific">Ornithinimicrobium tianjinense</name>
    <dbReference type="NCBI Taxonomy" id="1195761"/>
    <lineage>
        <taxon>Bacteria</taxon>
        <taxon>Bacillati</taxon>
        <taxon>Actinomycetota</taxon>
        <taxon>Actinomycetes</taxon>
        <taxon>Micrococcales</taxon>
        <taxon>Ornithinimicrobiaceae</taxon>
        <taxon>Ornithinimicrobium</taxon>
    </lineage>
</organism>
<dbReference type="SUPFAM" id="SSF48498">
    <property type="entry name" value="Tetracyclin repressor-like, C-terminal domain"/>
    <property type="match status" value="1"/>
</dbReference>
<protein>
    <recommendedName>
        <fullName evidence="2">HTH tetR-type domain-containing protein</fullName>
    </recommendedName>
</protein>
<evidence type="ECO:0000313" key="3">
    <source>
        <dbReference type="EMBL" id="GGF59093.1"/>
    </source>
</evidence>
<evidence type="ECO:0000259" key="2">
    <source>
        <dbReference type="Pfam" id="PF00440"/>
    </source>
</evidence>
<evidence type="ECO:0000313" key="4">
    <source>
        <dbReference type="Proteomes" id="UP000605670"/>
    </source>
</evidence>
<dbReference type="InterPro" id="IPR036271">
    <property type="entry name" value="Tet_transcr_reg_TetR-rel_C_sf"/>
</dbReference>
<gene>
    <name evidence="3" type="ORF">GCM10011366_28730</name>
</gene>
<dbReference type="EMBL" id="BMEM01000005">
    <property type="protein sequence ID" value="GGF59093.1"/>
    <property type="molecule type" value="Genomic_DNA"/>
</dbReference>
<dbReference type="GO" id="GO:0003677">
    <property type="term" value="F:DNA binding"/>
    <property type="evidence" value="ECO:0007669"/>
    <property type="project" value="UniProtKB-KW"/>
</dbReference>
<dbReference type="Pfam" id="PF00440">
    <property type="entry name" value="TetR_N"/>
    <property type="match status" value="1"/>
</dbReference>
<dbReference type="InterPro" id="IPR001647">
    <property type="entry name" value="HTH_TetR"/>
</dbReference>
<dbReference type="AlphaFoldDB" id="A0A917FB58"/>
<keyword evidence="1" id="KW-0238">DNA-binding</keyword>
<dbReference type="InterPro" id="IPR009057">
    <property type="entry name" value="Homeodomain-like_sf"/>
</dbReference>
<dbReference type="Proteomes" id="UP000605670">
    <property type="component" value="Unassembled WGS sequence"/>
</dbReference>
<comment type="caution">
    <text evidence="3">The sequence shown here is derived from an EMBL/GenBank/DDBJ whole genome shotgun (WGS) entry which is preliminary data.</text>
</comment>
<reference evidence="3" key="1">
    <citation type="journal article" date="2014" name="Int. J. Syst. Evol. Microbiol.">
        <title>Complete genome sequence of Corynebacterium casei LMG S-19264T (=DSM 44701T), isolated from a smear-ripened cheese.</title>
        <authorList>
            <consortium name="US DOE Joint Genome Institute (JGI-PGF)"/>
            <person name="Walter F."/>
            <person name="Albersmeier A."/>
            <person name="Kalinowski J."/>
            <person name="Ruckert C."/>
        </authorList>
    </citation>
    <scope>NUCLEOTIDE SEQUENCE</scope>
    <source>
        <strain evidence="3">CGMCC 1.12160</strain>
    </source>
</reference>
<name>A0A917FB58_9MICO</name>